<dbReference type="PATRIC" id="fig|1227492.4.peg.1423"/>
<keyword evidence="1" id="KW-0472">Membrane</keyword>
<keyword evidence="3" id="KW-1185">Reference proteome</keyword>
<dbReference type="AlphaFoldDB" id="M0ASR5"/>
<feature type="transmembrane region" description="Helical" evidence="1">
    <location>
        <begin position="83"/>
        <end position="104"/>
    </location>
</feature>
<dbReference type="RefSeq" id="WP_006166857.1">
    <property type="nucleotide sequence ID" value="NZ_AOIN01000044.1"/>
</dbReference>
<sequence length="123" mass="13075">MSTRVDAALAVLTLTIFGGLALVTDTSLSPLLFAVGGALTVGFELLAARDPARVRRYWERWPVQIGSLVLAALVAVVGAQLAPVVICSLGCGVLVSYCTLLLGWRMGILPPLQAWWKTTGEDH</sequence>
<dbReference type="OrthoDB" id="206423at2157"/>
<reference evidence="2 3" key="1">
    <citation type="journal article" date="2014" name="PLoS Genet.">
        <title>Phylogenetically driven sequencing of extremely halophilic archaea reveals strategies for static and dynamic osmo-response.</title>
        <authorList>
            <person name="Becker E.A."/>
            <person name="Seitzer P.M."/>
            <person name="Tritt A."/>
            <person name="Larsen D."/>
            <person name="Krusor M."/>
            <person name="Yao A.I."/>
            <person name="Wu D."/>
            <person name="Madern D."/>
            <person name="Eisen J.A."/>
            <person name="Darling A.E."/>
            <person name="Facciotti M.T."/>
        </authorList>
    </citation>
    <scope>NUCLEOTIDE SEQUENCE [LARGE SCALE GENOMIC DNA]</scope>
    <source>
        <strain evidence="2 3">JCM 10990</strain>
    </source>
</reference>
<proteinExistence type="predicted"/>
<evidence type="ECO:0000313" key="3">
    <source>
        <dbReference type="Proteomes" id="UP000011693"/>
    </source>
</evidence>
<protein>
    <submittedName>
        <fullName evidence="2">Uncharacterized protein</fullName>
    </submittedName>
</protein>
<organism evidence="2 3">
    <name type="scientific">Natrialba chahannaoensis JCM 10990</name>
    <dbReference type="NCBI Taxonomy" id="1227492"/>
    <lineage>
        <taxon>Archaea</taxon>
        <taxon>Methanobacteriati</taxon>
        <taxon>Methanobacteriota</taxon>
        <taxon>Stenosarchaea group</taxon>
        <taxon>Halobacteria</taxon>
        <taxon>Halobacteriales</taxon>
        <taxon>Natrialbaceae</taxon>
        <taxon>Natrialba</taxon>
    </lineage>
</organism>
<dbReference type="EMBL" id="AOIN01000044">
    <property type="protein sequence ID" value="ELZ01565.1"/>
    <property type="molecule type" value="Genomic_DNA"/>
</dbReference>
<keyword evidence="1" id="KW-0812">Transmembrane</keyword>
<name>M0ASR5_9EURY</name>
<accession>M0ASR5</accession>
<comment type="caution">
    <text evidence="2">The sequence shown here is derived from an EMBL/GenBank/DDBJ whole genome shotgun (WGS) entry which is preliminary data.</text>
</comment>
<feature type="transmembrane region" description="Helical" evidence="1">
    <location>
        <begin position="31"/>
        <end position="48"/>
    </location>
</feature>
<gene>
    <name evidence="2" type="ORF">C482_07314</name>
</gene>
<evidence type="ECO:0000256" key="1">
    <source>
        <dbReference type="SAM" id="Phobius"/>
    </source>
</evidence>
<keyword evidence="1" id="KW-1133">Transmembrane helix</keyword>
<feature type="transmembrane region" description="Helical" evidence="1">
    <location>
        <begin position="60"/>
        <end position="77"/>
    </location>
</feature>
<evidence type="ECO:0000313" key="2">
    <source>
        <dbReference type="EMBL" id="ELZ01565.1"/>
    </source>
</evidence>
<dbReference type="STRING" id="1227492.C482_07314"/>
<dbReference type="Proteomes" id="UP000011693">
    <property type="component" value="Unassembled WGS sequence"/>
</dbReference>